<evidence type="ECO:0000313" key="3">
    <source>
        <dbReference type="Proteomes" id="UP000247647"/>
    </source>
</evidence>
<dbReference type="GeneID" id="37120436"/>
<keyword evidence="3" id="KW-1185">Reference proteome</keyword>
<gene>
    <name evidence="2" type="ORF">BO87DRAFT_12300</name>
</gene>
<sequence>MIESEFENDTINSRFAWLLISTTDSVVYFRRLNVDQGRRRRRALLLPERECVGVFERHHCY</sequence>
<name>A0A318ZIP2_ASPNB</name>
<keyword evidence="1" id="KW-0472">Membrane</keyword>
<keyword evidence="1" id="KW-0812">Transmembrane</keyword>
<proteinExistence type="predicted"/>
<dbReference type="Proteomes" id="UP000247647">
    <property type="component" value="Unassembled WGS sequence"/>
</dbReference>
<reference evidence="2" key="1">
    <citation type="submission" date="2016-12" db="EMBL/GenBank/DDBJ databases">
        <title>The genomes of Aspergillus section Nigri reveals drivers in fungal speciation.</title>
        <authorList>
            <consortium name="DOE Joint Genome Institute"/>
            <person name="Vesth T.C."/>
            <person name="Nybo J."/>
            <person name="Theobald S."/>
            <person name="Brandl J."/>
            <person name="Frisvad J.C."/>
            <person name="Nielsen K.F."/>
            <person name="Lyhne E.K."/>
            <person name="Kogle M.E."/>
            <person name="Kuo A."/>
            <person name="Riley R."/>
            <person name="Clum A."/>
            <person name="Nolan M."/>
            <person name="Lipzen A."/>
            <person name="Salamov A."/>
            <person name="Henrissat B."/>
            <person name="Wiebenga A."/>
            <person name="De Vries R.P."/>
            <person name="Grigoriev I.V."/>
            <person name="Mortensen U.H."/>
            <person name="Andersen M.R."/>
            <person name="Baker S.E."/>
        </authorList>
    </citation>
    <scope>NUCLEOTIDE SEQUENCE [LARGE SCALE GENOMIC DNA]</scope>
    <source>
        <strain evidence="2">CBS 115656</strain>
    </source>
</reference>
<feature type="transmembrane region" description="Helical" evidence="1">
    <location>
        <begin position="15"/>
        <end position="32"/>
    </location>
</feature>
<protein>
    <submittedName>
        <fullName evidence="2">Uncharacterized protein</fullName>
    </submittedName>
</protein>
<dbReference type="RefSeq" id="XP_025481380.1">
    <property type="nucleotide sequence ID" value="XM_025617980.1"/>
</dbReference>
<evidence type="ECO:0000313" key="2">
    <source>
        <dbReference type="EMBL" id="PYH35902.1"/>
    </source>
</evidence>
<dbReference type="AlphaFoldDB" id="A0A318ZIP2"/>
<organism evidence="2 3">
    <name type="scientific">Aspergillus neoniger (strain CBS 115656)</name>
    <dbReference type="NCBI Taxonomy" id="1448310"/>
    <lineage>
        <taxon>Eukaryota</taxon>
        <taxon>Fungi</taxon>
        <taxon>Dikarya</taxon>
        <taxon>Ascomycota</taxon>
        <taxon>Pezizomycotina</taxon>
        <taxon>Eurotiomycetes</taxon>
        <taxon>Eurotiomycetidae</taxon>
        <taxon>Eurotiales</taxon>
        <taxon>Aspergillaceae</taxon>
        <taxon>Aspergillus</taxon>
        <taxon>Aspergillus subgen. Circumdati</taxon>
    </lineage>
</organism>
<dbReference type="EMBL" id="KZ821454">
    <property type="protein sequence ID" value="PYH35902.1"/>
    <property type="molecule type" value="Genomic_DNA"/>
</dbReference>
<keyword evidence="1" id="KW-1133">Transmembrane helix</keyword>
<evidence type="ECO:0000256" key="1">
    <source>
        <dbReference type="SAM" id="Phobius"/>
    </source>
</evidence>
<accession>A0A318ZIP2</accession>